<dbReference type="EMBL" id="CP157803">
    <property type="protein sequence ID" value="XBQ21594.1"/>
    <property type="molecule type" value="Genomic_DNA"/>
</dbReference>
<dbReference type="RefSeq" id="WP_108019820.1">
    <property type="nucleotide sequence ID" value="NZ_CP157803.1"/>
</dbReference>
<evidence type="ECO:0000313" key="1">
    <source>
        <dbReference type="EMBL" id="XBQ21594.1"/>
    </source>
</evidence>
<dbReference type="KEGG" id="mamm:ABNF92_19500"/>
<reference evidence="1" key="1">
    <citation type="submission" date="2024-05" db="EMBL/GenBank/DDBJ databases">
        <title>Draft Genome Sequences of Flagellimonas sp. MMG031 and Marinobacter sp. MMG032 Isolated from the dinoflagellate Symbiodinium pilosum.</title>
        <authorList>
            <person name="Shikuma N.J."/>
            <person name="Farrell M.V."/>
        </authorList>
    </citation>
    <scope>NUCLEOTIDE SEQUENCE</scope>
    <source>
        <strain evidence="1">MMG032</strain>
        <plasmid evidence="1">unnaned</plasmid>
    </source>
</reference>
<sequence length="59" mass="6939">MIELMLVEGHWMARYSGELKREIEALFQTDTLPTAFCEKMSRERVIDELQKRNPGLTIL</sequence>
<dbReference type="AlphaFoldDB" id="A0AAU7MTA6"/>
<protein>
    <submittedName>
        <fullName evidence="1">Uncharacterized protein</fullName>
    </submittedName>
</protein>
<proteinExistence type="predicted"/>
<geneLocation type="plasmid" evidence="1">
    <name>unnaned</name>
</geneLocation>
<organism evidence="1">
    <name type="scientific">Marinobacter sp. MMG032</name>
    <dbReference type="NCBI Taxonomy" id="3158548"/>
    <lineage>
        <taxon>Bacteria</taxon>
        <taxon>Pseudomonadati</taxon>
        <taxon>Pseudomonadota</taxon>
        <taxon>Gammaproteobacteria</taxon>
        <taxon>Pseudomonadales</taxon>
        <taxon>Marinobacteraceae</taxon>
        <taxon>Marinobacter</taxon>
    </lineage>
</organism>
<accession>A0AAU7MTA6</accession>
<name>A0AAU7MTA6_9GAMM</name>
<keyword evidence="1" id="KW-0614">Plasmid</keyword>
<gene>
    <name evidence="1" type="ORF">ABNF92_19500</name>
</gene>